<accession>B1A1D6</accession>
<dbReference type="EMBL" id="EU414946">
    <property type="protein sequence ID" value="ACA05071.1"/>
    <property type="molecule type" value="Genomic_DNA"/>
</dbReference>
<proteinExistence type="predicted"/>
<reference evidence="1" key="2">
    <citation type="submission" date="2008-01" db="EMBL/GenBank/DDBJ databases">
        <authorList>
            <person name="Zhu B.L."/>
            <person name="Shi Y.L."/>
        </authorList>
    </citation>
    <scope>NUCLEOTIDE SEQUENCE</scope>
    <source>
        <strain evidence="1">MY04</strain>
    </source>
</reference>
<sequence>YLFLYSRYVKPFIKRKVIMMKNSKRASFFVLSVIFIIFQSCGLRSDGGKSVDGKIYTMLYFNTDKDLTEFKSNLKLLFGEPDTFKNNDTELIWNSIDYHEFKDVKLIVGYPTYYRNVNGKRVLDSYGVDYVFIDRDGNDLLDKDLESFKIIKGHLEKEIEIFWGE</sequence>
<organism evidence="1">
    <name type="scientific">Flammeovirga yaeyamensis</name>
    <dbReference type="NCBI Taxonomy" id="367791"/>
    <lineage>
        <taxon>Bacteria</taxon>
        <taxon>Pseudomonadati</taxon>
        <taxon>Bacteroidota</taxon>
        <taxon>Cytophagia</taxon>
        <taxon>Cytophagales</taxon>
        <taxon>Flammeovirgaceae</taxon>
        <taxon>Flammeovirga</taxon>
    </lineage>
</organism>
<name>B1A1D6_9BACT</name>
<dbReference type="AlphaFoldDB" id="B1A1D6"/>
<protein>
    <submittedName>
        <fullName evidence="1">Uncharacterized protein</fullName>
    </submittedName>
</protein>
<evidence type="ECO:0000313" key="1">
    <source>
        <dbReference type="EMBL" id="ACA05071.1"/>
    </source>
</evidence>
<feature type="non-terminal residue" evidence="1">
    <location>
        <position position="1"/>
    </location>
</feature>
<reference evidence="1" key="1">
    <citation type="submission" date="2008-01" db="EMBL/GenBank/DDBJ databases">
        <title>Cloning and sequence analysis of functional genes of Flammeovirga yaeyamensis strain MY04 (CGMCC 2777).</title>
        <authorList>
            <person name="Han W.J."/>
            <person name="Gu J.Y."/>
            <person name="Zhu B.L."/>
            <person name="Liu S.Y."/>
            <person name="Gao C.J."/>
            <person name="Shi Y.L."/>
        </authorList>
    </citation>
    <scope>NUCLEOTIDE SEQUENCE</scope>
    <source>
        <strain evidence="1">MY04</strain>
    </source>
</reference>